<dbReference type="CDD" id="cd00657">
    <property type="entry name" value="Ferritin_like"/>
    <property type="match status" value="1"/>
</dbReference>
<dbReference type="AlphaFoldDB" id="A0A919G7Z8"/>
<dbReference type="EMBL" id="BNBO01000042">
    <property type="protein sequence ID" value="GHH79444.1"/>
    <property type="molecule type" value="Genomic_DNA"/>
</dbReference>
<gene>
    <name evidence="1" type="ORF">GCM10018781_57450</name>
</gene>
<comment type="caution">
    <text evidence="1">The sequence shown here is derived from an EMBL/GenBank/DDBJ whole genome shotgun (WGS) entry which is preliminary data.</text>
</comment>
<dbReference type="GeneID" id="95356086"/>
<dbReference type="Proteomes" id="UP000617734">
    <property type="component" value="Unassembled WGS sequence"/>
</dbReference>
<sequence length="261" mass="29468">MLTTRSLFNEIYLNDEAYQLFCSIAAGGEDQGGWENERIHSLAQDPVLAPKIARHGADERKHGRIFTQLLHKRGLDKVPVPPKADYCMLLERQGIGLAHERLKSDVPLAEREIITYLAHSRVTEQRASEQMRQLMKAYQDNPDLGRAMQMISADEDNHLAYCHEELLRLAAAGHGPYIRHTLEHIAKGEIRTHRDVGLTVMAAMGRILGWPLPRRVVLAAGLYGLYLYEATVGWRRMVRLRMPARRNALGTPAPPHAGLPH</sequence>
<proteinExistence type="predicted"/>
<name>A0A919G7Z8_9ACTN</name>
<evidence type="ECO:0008006" key="3">
    <source>
        <dbReference type="Google" id="ProtNLM"/>
    </source>
</evidence>
<dbReference type="InterPro" id="IPR009078">
    <property type="entry name" value="Ferritin-like_SF"/>
</dbReference>
<reference evidence="1" key="2">
    <citation type="submission" date="2020-09" db="EMBL/GenBank/DDBJ databases">
        <authorList>
            <person name="Sun Q."/>
            <person name="Ohkuma M."/>
        </authorList>
    </citation>
    <scope>NUCLEOTIDE SEQUENCE</scope>
    <source>
        <strain evidence="1">JCM 4646</strain>
    </source>
</reference>
<dbReference type="RefSeq" id="WP_190213828.1">
    <property type="nucleotide sequence ID" value="NZ_BNBO01000042.1"/>
</dbReference>
<evidence type="ECO:0000313" key="2">
    <source>
        <dbReference type="Proteomes" id="UP000617734"/>
    </source>
</evidence>
<organism evidence="1 2">
    <name type="scientific">Kitasatospora indigofera</name>
    <dbReference type="NCBI Taxonomy" id="67307"/>
    <lineage>
        <taxon>Bacteria</taxon>
        <taxon>Bacillati</taxon>
        <taxon>Actinomycetota</taxon>
        <taxon>Actinomycetes</taxon>
        <taxon>Kitasatosporales</taxon>
        <taxon>Streptomycetaceae</taxon>
        <taxon>Kitasatospora</taxon>
    </lineage>
</organism>
<evidence type="ECO:0000313" key="1">
    <source>
        <dbReference type="EMBL" id="GHH79444.1"/>
    </source>
</evidence>
<accession>A0A919G7Z8</accession>
<keyword evidence="2" id="KW-1185">Reference proteome</keyword>
<dbReference type="SUPFAM" id="SSF47240">
    <property type="entry name" value="Ferritin-like"/>
    <property type="match status" value="1"/>
</dbReference>
<protein>
    <recommendedName>
        <fullName evidence="3">Ferritin-like domain-containing protein</fullName>
    </recommendedName>
</protein>
<reference evidence="1" key="1">
    <citation type="journal article" date="2014" name="Int. J. Syst. Evol. Microbiol.">
        <title>Complete genome sequence of Corynebacterium casei LMG S-19264T (=DSM 44701T), isolated from a smear-ripened cheese.</title>
        <authorList>
            <consortium name="US DOE Joint Genome Institute (JGI-PGF)"/>
            <person name="Walter F."/>
            <person name="Albersmeier A."/>
            <person name="Kalinowski J."/>
            <person name="Ruckert C."/>
        </authorList>
    </citation>
    <scope>NUCLEOTIDE SEQUENCE</scope>
    <source>
        <strain evidence="1">JCM 4646</strain>
    </source>
</reference>